<organism evidence="8 9">
    <name type="scientific">Gemella haemolysans</name>
    <dbReference type="NCBI Taxonomy" id="1379"/>
    <lineage>
        <taxon>Bacteria</taxon>
        <taxon>Bacillati</taxon>
        <taxon>Bacillota</taxon>
        <taxon>Bacilli</taxon>
        <taxon>Bacillales</taxon>
        <taxon>Gemellaceae</taxon>
        <taxon>Gemella</taxon>
    </lineage>
</organism>
<feature type="transmembrane region" description="Helical" evidence="7">
    <location>
        <begin position="48"/>
        <end position="69"/>
    </location>
</feature>
<comment type="pathway">
    <text evidence="7">Protein modification; lipoprotein biosynthesis (diacylglyceryl transfer).</text>
</comment>
<dbReference type="PANTHER" id="PTHR30589">
    <property type="entry name" value="PROLIPOPROTEIN DIACYLGLYCERYL TRANSFERASE"/>
    <property type="match status" value="1"/>
</dbReference>
<dbReference type="PROSITE" id="PS01311">
    <property type="entry name" value="LGT"/>
    <property type="match status" value="1"/>
</dbReference>
<keyword evidence="3 7" id="KW-0808">Transferase</keyword>
<dbReference type="PANTHER" id="PTHR30589:SF0">
    <property type="entry name" value="PHOSPHATIDYLGLYCEROL--PROLIPOPROTEIN DIACYLGLYCERYL TRANSFERASE"/>
    <property type="match status" value="1"/>
</dbReference>
<evidence type="ECO:0000256" key="5">
    <source>
        <dbReference type="ARBA" id="ARBA00022989"/>
    </source>
</evidence>
<evidence type="ECO:0000256" key="1">
    <source>
        <dbReference type="ARBA" id="ARBA00007150"/>
    </source>
</evidence>
<dbReference type="GO" id="GO:0008961">
    <property type="term" value="F:phosphatidylglycerol-prolipoprotein diacylglyceryl transferase activity"/>
    <property type="evidence" value="ECO:0007669"/>
    <property type="project" value="UniProtKB-UniRule"/>
</dbReference>
<dbReference type="HAMAP" id="MF_01147">
    <property type="entry name" value="Lgt"/>
    <property type="match status" value="1"/>
</dbReference>
<feature type="transmembrane region" description="Helical" evidence="7">
    <location>
        <begin position="81"/>
        <end position="109"/>
    </location>
</feature>
<dbReference type="NCBIfam" id="TIGR00544">
    <property type="entry name" value="lgt"/>
    <property type="match status" value="1"/>
</dbReference>
<dbReference type="GO" id="GO:0042158">
    <property type="term" value="P:lipoprotein biosynthetic process"/>
    <property type="evidence" value="ECO:0007669"/>
    <property type="project" value="UniProtKB-UniRule"/>
</dbReference>
<reference evidence="9" key="1">
    <citation type="submission" date="2016-01" db="EMBL/GenBank/DDBJ databases">
        <authorList>
            <person name="Mitreva M."/>
            <person name="Pepin K.H."/>
            <person name="Mihindukulasuriya K.A."/>
            <person name="Fulton R."/>
            <person name="Fronick C."/>
            <person name="O'Laughlin M."/>
            <person name="Miner T."/>
            <person name="Herter B."/>
            <person name="Rosa B.A."/>
            <person name="Cordes M."/>
            <person name="Tomlinson C."/>
            <person name="Wollam A."/>
            <person name="Palsikar V.B."/>
            <person name="Mardis E.R."/>
            <person name="Wilson R.K."/>
        </authorList>
    </citation>
    <scope>NUCLEOTIDE SEQUENCE [LARGE SCALE GENOMIC DNA]</scope>
    <source>
        <strain evidence="9">DNF01167</strain>
    </source>
</reference>
<dbReference type="AlphaFoldDB" id="A0A133ZS33"/>
<dbReference type="UniPathway" id="UPA00664"/>
<dbReference type="Pfam" id="PF01790">
    <property type="entry name" value="LGT"/>
    <property type="match status" value="1"/>
</dbReference>
<dbReference type="InterPro" id="IPR001640">
    <property type="entry name" value="Lgt"/>
</dbReference>
<proteinExistence type="inferred from homology"/>
<dbReference type="Proteomes" id="UP000070355">
    <property type="component" value="Unassembled WGS sequence"/>
</dbReference>
<dbReference type="RefSeq" id="WP_060914544.1">
    <property type="nucleotide sequence ID" value="NZ_JAWFGB010000018.1"/>
</dbReference>
<dbReference type="PATRIC" id="fig|1379.3.peg.1444"/>
<comment type="subcellular location">
    <subcellularLocation>
        <location evidence="7">Cell membrane</location>
        <topology evidence="7">Multi-pass membrane protein</topology>
    </subcellularLocation>
</comment>
<sequence>MILGYLDPIAFHLFTKPVYWYGIIIATTVFFAYYLADREATKRGLKKDTMLDLLLIALPIAFIFARAYYVIFRWEFYKGDFASMIAIWDGGIAIYGGLIGGFVVLYFFARRRGIKIIKLLDIIAPSLLVGQMLGRWGNFFNHEAYGEAVSQQYLQDRFIPNFIIENMYIDGAYRQPTFLYESLWCFIALVILLLIRNKLAQSEVFAAYLILYGVERFIVEGMRTDSLYLGSLRVSQVLSLVFVVGSLIYLIVLNTKYKDKKILYRES</sequence>
<feature type="transmembrane region" description="Helical" evidence="7">
    <location>
        <begin position="231"/>
        <end position="252"/>
    </location>
</feature>
<dbReference type="EC" id="2.5.1.145" evidence="7"/>
<name>A0A133ZS33_9BACL</name>
<feature type="binding site" evidence="7">
    <location>
        <position position="135"/>
    </location>
    <ligand>
        <name>a 1,2-diacyl-sn-glycero-3-phospho-(1'-sn-glycerol)</name>
        <dbReference type="ChEBI" id="CHEBI:64716"/>
    </ligand>
</feature>
<dbReference type="GO" id="GO:0005886">
    <property type="term" value="C:plasma membrane"/>
    <property type="evidence" value="ECO:0007669"/>
    <property type="project" value="UniProtKB-SubCell"/>
</dbReference>
<keyword evidence="8" id="KW-0449">Lipoprotein</keyword>
<evidence type="ECO:0000313" key="9">
    <source>
        <dbReference type="Proteomes" id="UP000070355"/>
    </source>
</evidence>
<comment type="function">
    <text evidence="7">Catalyzes the transfer of the diacylglyceryl group from phosphatidylglycerol to the sulfhydryl group of the N-terminal cysteine of a prolipoprotein, the first step in the formation of mature lipoproteins.</text>
</comment>
<protein>
    <recommendedName>
        <fullName evidence="7">Phosphatidylglycerol--prolipoprotein diacylglyceryl transferase</fullName>
        <ecNumber evidence="7">2.5.1.145</ecNumber>
    </recommendedName>
</protein>
<keyword evidence="5 7" id="KW-1133">Transmembrane helix</keyword>
<keyword evidence="6 7" id="KW-0472">Membrane</keyword>
<evidence type="ECO:0000256" key="6">
    <source>
        <dbReference type="ARBA" id="ARBA00023136"/>
    </source>
</evidence>
<comment type="similarity">
    <text evidence="1 7">Belongs to the Lgt family.</text>
</comment>
<feature type="transmembrane region" description="Helical" evidence="7">
    <location>
        <begin position="177"/>
        <end position="195"/>
    </location>
</feature>
<keyword evidence="4 7" id="KW-0812">Transmembrane</keyword>
<evidence type="ECO:0000256" key="7">
    <source>
        <dbReference type="HAMAP-Rule" id="MF_01147"/>
    </source>
</evidence>
<comment type="catalytic activity">
    <reaction evidence="7">
        <text>L-cysteinyl-[prolipoprotein] + a 1,2-diacyl-sn-glycero-3-phospho-(1'-sn-glycerol) = an S-1,2-diacyl-sn-glyceryl-L-cysteinyl-[prolipoprotein] + sn-glycerol 1-phosphate + H(+)</text>
        <dbReference type="Rhea" id="RHEA:56712"/>
        <dbReference type="Rhea" id="RHEA-COMP:14679"/>
        <dbReference type="Rhea" id="RHEA-COMP:14680"/>
        <dbReference type="ChEBI" id="CHEBI:15378"/>
        <dbReference type="ChEBI" id="CHEBI:29950"/>
        <dbReference type="ChEBI" id="CHEBI:57685"/>
        <dbReference type="ChEBI" id="CHEBI:64716"/>
        <dbReference type="ChEBI" id="CHEBI:140658"/>
        <dbReference type="EC" id="2.5.1.145"/>
    </reaction>
</comment>
<comment type="caution">
    <text evidence="8">The sequence shown here is derived from an EMBL/GenBank/DDBJ whole genome shotgun (WGS) entry which is preliminary data.</text>
</comment>
<gene>
    <name evidence="7" type="primary">lgt</name>
    <name evidence="8" type="ORF">HMPREF3186_01459</name>
</gene>
<accession>A0A133ZS33</accession>
<keyword evidence="2 7" id="KW-1003">Cell membrane</keyword>
<dbReference type="OrthoDB" id="871140at2"/>
<evidence type="ECO:0000313" key="8">
    <source>
        <dbReference type="EMBL" id="KXB58277.1"/>
    </source>
</evidence>
<feature type="transmembrane region" description="Helical" evidence="7">
    <location>
        <begin position="18"/>
        <end position="36"/>
    </location>
</feature>
<evidence type="ECO:0000256" key="4">
    <source>
        <dbReference type="ARBA" id="ARBA00022692"/>
    </source>
</evidence>
<evidence type="ECO:0000256" key="3">
    <source>
        <dbReference type="ARBA" id="ARBA00022679"/>
    </source>
</evidence>
<dbReference type="STRING" id="1379.HMPREF3186_01459"/>
<dbReference type="EMBL" id="LSDC01000100">
    <property type="protein sequence ID" value="KXB58277.1"/>
    <property type="molecule type" value="Genomic_DNA"/>
</dbReference>
<evidence type="ECO:0000256" key="2">
    <source>
        <dbReference type="ARBA" id="ARBA00022475"/>
    </source>
</evidence>